<sequence>MMLQYRDLAKLKTKKIVFEDVFAARDSVTLENLKELSSKRRVIENSINQTSFITEAIAREMSGGSTSRCEQERLRLENYLPLLENFISHADVVGRDSQMVRWISQLKIQWSSVLSSSTFFNLTGPKFFQIDNLQFELGMALFLYGAILRERALEFLPSDLKQSAFIFREAAGVFHYLAHDVLPSLHPTIAAERPSEASSSVTAATSLICLAEAQAVYIRKAEEAGNIGFGVLAKLHCGVAELLSEAIGALNSGIGEYKAISSRFLEFISSCKALHELQSQKYFAASLKNDGQVGVAIGLLRDALTNVKRKMPGEDSWKSVFRKEIENAADTLRKLEHENEFVWQEKIPSADELPLLEGNKIVKIEPYRPKKWERELAFKI</sequence>
<dbReference type="Gene3D" id="1.25.40.280">
    <property type="entry name" value="alix/aip1 like domains"/>
    <property type="match status" value="1"/>
</dbReference>
<dbReference type="EMBL" id="KK914751">
    <property type="protein sequence ID" value="KDP29372.1"/>
    <property type="molecule type" value="Genomic_DNA"/>
</dbReference>
<gene>
    <name evidence="3" type="ORF">JCGZ_18293</name>
</gene>
<dbReference type="PANTHER" id="PTHR23032:SF20">
    <property type="entry name" value="ENDOSOMAL TARGETING BRO1-LIKE DOMAIN-CONTAINING PROTEIN"/>
    <property type="match status" value="1"/>
</dbReference>
<dbReference type="Pfam" id="PF03097">
    <property type="entry name" value="BRO1"/>
    <property type="match status" value="1"/>
</dbReference>
<comment type="similarity">
    <text evidence="1">Belongs to the BROX family.</text>
</comment>
<name>A0A067JZR7_JATCU</name>
<dbReference type="KEGG" id="jcu:105641989"/>
<keyword evidence="4" id="KW-1185">Reference proteome</keyword>
<dbReference type="InterPro" id="IPR004328">
    <property type="entry name" value="BRO1_dom"/>
</dbReference>
<dbReference type="InterPro" id="IPR038898">
    <property type="entry name" value="BROX"/>
</dbReference>
<dbReference type="PROSITE" id="PS51180">
    <property type="entry name" value="BRO1"/>
    <property type="match status" value="1"/>
</dbReference>
<dbReference type="PANTHER" id="PTHR23032">
    <property type="entry name" value="BRO1 DOMAIN-CONTAINING PROTEIN BROX"/>
    <property type="match status" value="1"/>
</dbReference>
<dbReference type="STRING" id="180498.A0A067JZR7"/>
<dbReference type="InterPro" id="IPR038499">
    <property type="entry name" value="BRO1_sf"/>
</dbReference>
<evidence type="ECO:0000313" key="4">
    <source>
        <dbReference type="Proteomes" id="UP000027138"/>
    </source>
</evidence>
<evidence type="ECO:0000259" key="2">
    <source>
        <dbReference type="PROSITE" id="PS51180"/>
    </source>
</evidence>
<reference evidence="3 4" key="1">
    <citation type="journal article" date="2014" name="PLoS ONE">
        <title>Global Analysis of Gene Expression Profiles in Physic Nut (Jatropha curcas L.) Seedlings Exposed to Salt Stress.</title>
        <authorList>
            <person name="Zhang L."/>
            <person name="Zhang C."/>
            <person name="Wu P."/>
            <person name="Chen Y."/>
            <person name="Li M."/>
            <person name="Jiang H."/>
            <person name="Wu G."/>
        </authorList>
    </citation>
    <scope>NUCLEOTIDE SEQUENCE [LARGE SCALE GENOMIC DNA]</scope>
    <source>
        <strain evidence="4">cv. GZQX0401</strain>
        <tissue evidence="3">Young leaves</tissue>
    </source>
</reference>
<organism evidence="3 4">
    <name type="scientific">Jatropha curcas</name>
    <name type="common">Barbados nut</name>
    <dbReference type="NCBI Taxonomy" id="180498"/>
    <lineage>
        <taxon>Eukaryota</taxon>
        <taxon>Viridiplantae</taxon>
        <taxon>Streptophyta</taxon>
        <taxon>Embryophyta</taxon>
        <taxon>Tracheophyta</taxon>
        <taxon>Spermatophyta</taxon>
        <taxon>Magnoliopsida</taxon>
        <taxon>eudicotyledons</taxon>
        <taxon>Gunneridae</taxon>
        <taxon>Pentapetalae</taxon>
        <taxon>rosids</taxon>
        <taxon>fabids</taxon>
        <taxon>Malpighiales</taxon>
        <taxon>Euphorbiaceae</taxon>
        <taxon>Crotonoideae</taxon>
        <taxon>Jatropheae</taxon>
        <taxon>Jatropha</taxon>
    </lineage>
</organism>
<accession>A0A067JZR7</accession>
<proteinExistence type="inferred from homology"/>
<dbReference type="OrthoDB" id="10266451at2759"/>
<evidence type="ECO:0000256" key="1">
    <source>
        <dbReference type="ARBA" id="ARBA00008901"/>
    </source>
</evidence>
<protein>
    <recommendedName>
        <fullName evidence="2">BRO1 domain-containing protein</fullName>
    </recommendedName>
</protein>
<dbReference type="CDD" id="cd09247">
    <property type="entry name" value="BRO1_Alix_like_2"/>
    <property type="match status" value="1"/>
</dbReference>
<feature type="domain" description="BRO1" evidence="2">
    <location>
        <begin position="1"/>
        <end position="380"/>
    </location>
</feature>
<evidence type="ECO:0000313" key="3">
    <source>
        <dbReference type="EMBL" id="KDP29372.1"/>
    </source>
</evidence>
<dbReference type="Proteomes" id="UP000027138">
    <property type="component" value="Unassembled WGS sequence"/>
</dbReference>
<dbReference type="AlphaFoldDB" id="A0A067JZR7"/>
<dbReference type="SMART" id="SM01041">
    <property type="entry name" value="BRO1"/>
    <property type="match status" value="1"/>
</dbReference>